<dbReference type="InterPro" id="IPR036397">
    <property type="entry name" value="RNaseH_sf"/>
</dbReference>
<dbReference type="InterPro" id="IPR032474">
    <property type="entry name" value="Argonaute_N"/>
</dbReference>
<dbReference type="SMART" id="SM00950">
    <property type="entry name" value="Piwi"/>
    <property type="match status" value="1"/>
</dbReference>
<dbReference type="InterPro" id="IPR036085">
    <property type="entry name" value="PAZ_dom_sf"/>
</dbReference>
<dbReference type="SMART" id="SM01163">
    <property type="entry name" value="DUF1785"/>
    <property type="match status" value="1"/>
</dbReference>
<dbReference type="EMBL" id="JARIHO010000016">
    <property type="protein sequence ID" value="KAJ7349234.1"/>
    <property type="molecule type" value="Genomic_DNA"/>
</dbReference>
<dbReference type="AlphaFoldDB" id="A0AAD7A4C1"/>
<dbReference type="PROSITE" id="PS50822">
    <property type="entry name" value="PIWI"/>
    <property type="match status" value="1"/>
</dbReference>
<dbReference type="Pfam" id="PF16487">
    <property type="entry name" value="ArgoMid"/>
    <property type="match status" value="1"/>
</dbReference>
<dbReference type="Gene3D" id="3.30.420.10">
    <property type="entry name" value="Ribonuclease H-like superfamily/Ribonuclease H"/>
    <property type="match status" value="1"/>
</dbReference>
<accession>A0AAD7A4C1</accession>
<dbReference type="Proteomes" id="UP001218218">
    <property type="component" value="Unassembled WGS sequence"/>
</dbReference>
<comment type="caution">
    <text evidence="2">The sequence shown here is derived from an EMBL/GenBank/DDBJ whole genome shotgun (WGS) entry which is preliminary data.</text>
</comment>
<dbReference type="InterPro" id="IPR003165">
    <property type="entry name" value="Piwi"/>
</dbReference>
<dbReference type="SUPFAM" id="SSF101690">
    <property type="entry name" value="PAZ domain"/>
    <property type="match status" value="1"/>
</dbReference>
<evidence type="ECO:0000313" key="3">
    <source>
        <dbReference type="Proteomes" id="UP001218218"/>
    </source>
</evidence>
<dbReference type="GO" id="GO:0003676">
    <property type="term" value="F:nucleic acid binding"/>
    <property type="evidence" value="ECO:0007669"/>
    <property type="project" value="InterPro"/>
</dbReference>
<dbReference type="Gene3D" id="3.40.50.2300">
    <property type="match status" value="1"/>
</dbReference>
<reference evidence="2" key="1">
    <citation type="submission" date="2023-03" db="EMBL/GenBank/DDBJ databases">
        <title>Massive genome expansion in bonnet fungi (Mycena s.s.) driven by repeated elements and novel gene families across ecological guilds.</title>
        <authorList>
            <consortium name="Lawrence Berkeley National Laboratory"/>
            <person name="Harder C.B."/>
            <person name="Miyauchi S."/>
            <person name="Viragh M."/>
            <person name="Kuo A."/>
            <person name="Thoen E."/>
            <person name="Andreopoulos B."/>
            <person name="Lu D."/>
            <person name="Skrede I."/>
            <person name="Drula E."/>
            <person name="Henrissat B."/>
            <person name="Morin E."/>
            <person name="Kohler A."/>
            <person name="Barry K."/>
            <person name="LaButti K."/>
            <person name="Morin E."/>
            <person name="Salamov A."/>
            <person name="Lipzen A."/>
            <person name="Mereny Z."/>
            <person name="Hegedus B."/>
            <person name="Baldrian P."/>
            <person name="Stursova M."/>
            <person name="Weitz H."/>
            <person name="Taylor A."/>
            <person name="Grigoriev I.V."/>
            <person name="Nagy L.G."/>
            <person name="Martin F."/>
            <person name="Kauserud H."/>
        </authorList>
    </citation>
    <scope>NUCLEOTIDE SEQUENCE</scope>
    <source>
        <strain evidence="2">CBHHK002</strain>
    </source>
</reference>
<dbReference type="Pfam" id="PF16486">
    <property type="entry name" value="ArgoN"/>
    <property type="match status" value="1"/>
</dbReference>
<dbReference type="Gene3D" id="2.170.260.10">
    <property type="entry name" value="paz domain"/>
    <property type="match status" value="1"/>
</dbReference>
<dbReference type="Pfam" id="PF02171">
    <property type="entry name" value="Piwi"/>
    <property type="match status" value="1"/>
</dbReference>
<gene>
    <name evidence="2" type="ORF">DFH08DRAFT_864880</name>
</gene>
<evidence type="ECO:0000313" key="2">
    <source>
        <dbReference type="EMBL" id="KAJ7349234.1"/>
    </source>
</evidence>
<keyword evidence="3" id="KW-1185">Reference proteome</keyword>
<sequence length="835" mass="94655">MAATTTANAEAQGVQALQRFGTLGDPTKALVYTNAYELPSFHPNAIIHHYDVITPEWTQKTEVKFSEIKSRDIIVRLQQQEPRIFNPVGGQSSAFDGKHNLFSFARYSLASSSESLDSCSRFRILRDLRKAEPQDVASAINLLNVFVQAQPKRRERFSQSFCLDLCAQSETICSIQQVYLRSIAPLQIWKGLFQSVRPTIDRIVVNVDTTVGIVVPERSLARLCEEYLRVNDLGHIDSSQFQQLRHFLRGVKVIAHHAGRREPRALKIRDLVPFVGEEIFEKVVRHGDVERKVRISVAEHFRDNYNITIPPGSLGVRGSRELFPISCCRTILQLYRNKLSPDKAAKVLKFGLKTPRDKLRDIENEWAALDHRESEFLRGGGITFSASSHPLKVNGRRLDSPKILYGPSRYRPNGPGEIQTLERPGSWNMVEKTFKEPATIGSWVIVNFTQRSNSTKLNQFMRNLYQAMDKLVVNPPQEVTGVPNAVHRILNEACHTHRPNLLVVILNEFDMDLYQAVKRFGDITAGVATQCIKWTRNRSDASDRQTSQYHANLLLKINARMGGVNFVPNATKLAMQHLAKQPTMILGADVSHPSPQSTLPSMAGLVSSWDIDACKYGASVRLQRSRLEIIEDLEAMVGDALNLFMSNNRGKVPTVIWYYRDGVSEGQFDAVFKFEYAAILNACRKLDQYSKLKPNVAFIVCGKRHHTRFFPRDTPSTDHNGKGNCWAGLVGLQGSKRSHCRPTHFTVLGEQPPMNLVQELSYTLCHCYSRATKSVKIPAPLVCRRAKFHYDEAVDYFDDISVDSDNPAYASKQLDFYKKHFHPIHENLRDTMYFV</sequence>
<proteinExistence type="predicted"/>
<dbReference type="SUPFAM" id="SSF53098">
    <property type="entry name" value="Ribonuclease H-like"/>
    <property type="match status" value="1"/>
</dbReference>
<dbReference type="Pfam" id="PF08699">
    <property type="entry name" value="ArgoL1"/>
    <property type="match status" value="1"/>
</dbReference>
<organism evidence="2 3">
    <name type="scientific">Mycena albidolilacea</name>
    <dbReference type="NCBI Taxonomy" id="1033008"/>
    <lineage>
        <taxon>Eukaryota</taxon>
        <taxon>Fungi</taxon>
        <taxon>Dikarya</taxon>
        <taxon>Basidiomycota</taxon>
        <taxon>Agaricomycotina</taxon>
        <taxon>Agaricomycetes</taxon>
        <taxon>Agaricomycetidae</taxon>
        <taxon>Agaricales</taxon>
        <taxon>Marasmiineae</taxon>
        <taxon>Mycenaceae</taxon>
        <taxon>Mycena</taxon>
    </lineage>
</organism>
<dbReference type="InterPro" id="IPR032473">
    <property type="entry name" value="Argonaute_Mid_dom"/>
</dbReference>
<protein>
    <submittedName>
        <fullName evidence="2">Piwi domain-containing protein</fullName>
    </submittedName>
</protein>
<evidence type="ECO:0000259" key="1">
    <source>
        <dbReference type="PROSITE" id="PS50822"/>
    </source>
</evidence>
<dbReference type="InterPro" id="IPR014811">
    <property type="entry name" value="ArgoL1"/>
</dbReference>
<dbReference type="InterPro" id="IPR012337">
    <property type="entry name" value="RNaseH-like_sf"/>
</dbReference>
<dbReference type="PANTHER" id="PTHR22891">
    <property type="entry name" value="EUKARYOTIC TRANSLATION INITIATION FACTOR 2C"/>
    <property type="match status" value="1"/>
</dbReference>
<name>A0AAD7A4C1_9AGAR</name>
<feature type="domain" description="Piwi" evidence="1">
    <location>
        <begin position="501"/>
        <end position="781"/>
    </location>
</feature>